<name>A0A9D2P5U5_9FIRM</name>
<keyword evidence="3" id="KW-0804">Transcription</keyword>
<dbReference type="Pfam" id="PF12833">
    <property type="entry name" value="HTH_18"/>
    <property type="match status" value="1"/>
</dbReference>
<feature type="domain" description="HTH araC/xylS-type" evidence="4">
    <location>
        <begin position="295"/>
        <end position="393"/>
    </location>
</feature>
<evidence type="ECO:0000256" key="2">
    <source>
        <dbReference type="ARBA" id="ARBA00023125"/>
    </source>
</evidence>
<dbReference type="GO" id="GO:0043565">
    <property type="term" value="F:sequence-specific DNA binding"/>
    <property type="evidence" value="ECO:0007669"/>
    <property type="project" value="InterPro"/>
</dbReference>
<evidence type="ECO:0000313" key="6">
    <source>
        <dbReference type="Proteomes" id="UP000823895"/>
    </source>
</evidence>
<organism evidence="5 6">
    <name type="scientific">Candidatus Mediterraneibacter gallistercoris</name>
    <dbReference type="NCBI Taxonomy" id="2838671"/>
    <lineage>
        <taxon>Bacteria</taxon>
        <taxon>Bacillati</taxon>
        <taxon>Bacillota</taxon>
        <taxon>Clostridia</taxon>
        <taxon>Lachnospirales</taxon>
        <taxon>Lachnospiraceae</taxon>
        <taxon>Mediterraneibacter</taxon>
    </lineage>
</organism>
<dbReference type="Gene3D" id="1.10.10.60">
    <property type="entry name" value="Homeodomain-like"/>
    <property type="match status" value="2"/>
</dbReference>
<evidence type="ECO:0000259" key="4">
    <source>
        <dbReference type="PROSITE" id="PS01124"/>
    </source>
</evidence>
<reference evidence="5" key="2">
    <citation type="submission" date="2021-04" db="EMBL/GenBank/DDBJ databases">
        <authorList>
            <person name="Gilroy R."/>
        </authorList>
    </citation>
    <scope>NUCLEOTIDE SEQUENCE</scope>
    <source>
        <strain evidence="5">CHK165-2605</strain>
    </source>
</reference>
<dbReference type="InterPro" id="IPR018060">
    <property type="entry name" value="HTH_AraC"/>
</dbReference>
<dbReference type="SMART" id="SM00342">
    <property type="entry name" value="HTH_ARAC"/>
    <property type="match status" value="1"/>
</dbReference>
<comment type="caution">
    <text evidence="5">The sequence shown here is derived from an EMBL/GenBank/DDBJ whole genome shotgun (WGS) entry which is preliminary data.</text>
</comment>
<keyword evidence="1" id="KW-0805">Transcription regulation</keyword>
<dbReference type="GO" id="GO:0003700">
    <property type="term" value="F:DNA-binding transcription factor activity"/>
    <property type="evidence" value="ECO:0007669"/>
    <property type="project" value="InterPro"/>
</dbReference>
<protein>
    <submittedName>
        <fullName evidence="5">AraC family transcriptional regulator</fullName>
    </submittedName>
</protein>
<gene>
    <name evidence="5" type="ORF">H9756_04360</name>
</gene>
<evidence type="ECO:0000256" key="1">
    <source>
        <dbReference type="ARBA" id="ARBA00023015"/>
    </source>
</evidence>
<sequence>MNIEYLMEYLSRQLHTRVHIFSMDGGCVDSVCMRKDLEQTVDGRLFVQLRNAASESHPVIAVNPDLAAYALILTEEKLYIIGPVRLVRGNVCRIYYSDKPLARALLPVLYQCSTTDLLRDGLLLHNMFSDQPCSMEEALQFNCLDRDIQYEIQKKFTDIIFENQENISMHNPYDQEIREVESIRSGNVEALKKSWQEDYTGKLGILAKTSLRSNQNLAIVLVTLASRAAMESGVMAETAYSLSDSYINKIEEAKSPEGALQLGRQAEMQYTLLVKDIKESQKGPEKHTAADSRISRCKDYIFSHLHDKISTQEIAKALYVNQNYLSDLFRRSEGITISDYILNEKIKLVKNMLIYSRYSYSQIASYLGFCSQSYLGAKFKKVTGFTMHQFRELYGKKEFE</sequence>
<dbReference type="PANTHER" id="PTHR43280:SF34">
    <property type="entry name" value="ARAC-FAMILY TRANSCRIPTIONAL REGULATOR"/>
    <property type="match status" value="1"/>
</dbReference>
<accession>A0A9D2P5U5</accession>
<dbReference type="Proteomes" id="UP000823895">
    <property type="component" value="Unassembled WGS sequence"/>
</dbReference>
<dbReference type="PANTHER" id="PTHR43280">
    <property type="entry name" value="ARAC-FAMILY TRANSCRIPTIONAL REGULATOR"/>
    <property type="match status" value="1"/>
</dbReference>
<dbReference type="InterPro" id="IPR009057">
    <property type="entry name" value="Homeodomain-like_sf"/>
</dbReference>
<proteinExistence type="predicted"/>
<dbReference type="AlphaFoldDB" id="A0A9D2P5U5"/>
<evidence type="ECO:0000256" key="3">
    <source>
        <dbReference type="ARBA" id="ARBA00023163"/>
    </source>
</evidence>
<dbReference type="EMBL" id="DWWI01000092">
    <property type="protein sequence ID" value="HJC42903.1"/>
    <property type="molecule type" value="Genomic_DNA"/>
</dbReference>
<keyword evidence="2" id="KW-0238">DNA-binding</keyword>
<reference evidence="5" key="1">
    <citation type="journal article" date="2021" name="PeerJ">
        <title>Extensive microbial diversity within the chicken gut microbiome revealed by metagenomics and culture.</title>
        <authorList>
            <person name="Gilroy R."/>
            <person name="Ravi A."/>
            <person name="Getino M."/>
            <person name="Pursley I."/>
            <person name="Horton D.L."/>
            <person name="Alikhan N.F."/>
            <person name="Baker D."/>
            <person name="Gharbi K."/>
            <person name="Hall N."/>
            <person name="Watson M."/>
            <person name="Adriaenssens E.M."/>
            <person name="Foster-Nyarko E."/>
            <person name="Jarju S."/>
            <person name="Secka A."/>
            <person name="Antonio M."/>
            <person name="Oren A."/>
            <person name="Chaudhuri R.R."/>
            <person name="La Ragione R."/>
            <person name="Hildebrand F."/>
            <person name="Pallen M.J."/>
        </authorList>
    </citation>
    <scope>NUCLEOTIDE SEQUENCE</scope>
    <source>
        <strain evidence="5">CHK165-2605</strain>
    </source>
</reference>
<evidence type="ECO:0000313" key="5">
    <source>
        <dbReference type="EMBL" id="HJC42903.1"/>
    </source>
</evidence>
<dbReference type="PROSITE" id="PS01124">
    <property type="entry name" value="HTH_ARAC_FAMILY_2"/>
    <property type="match status" value="1"/>
</dbReference>
<dbReference type="SUPFAM" id="SSF46689">
    <property type="entry name" value="Homeodomain-like"/>
    <property type="match status" value="2"/>
</dbReference>